<dbReference type="SUPFAM" id="SSF52540">
    <property type="entry name" value="P-loop containing nucleoside triphosphate hydrolases"/>
    <property type="match status" value="1"/>
</dbReference>
<dbReference type="AlphaFoldDB" id="A0A5Q2RT37"/>
<keyword evidence="9" id="KW-1185">Reference proteome</keyword>
<dbReference type="InterPro" id="IPR014016">
    <property type="entry name" value="UvrD-like_ATP-bd"/>
</dbReference>
<evidence type="ECO:0000256" key="5">
    <source>
        <dbReference type="PROSITE-ProRule" id="PRU00560"/>
    </source>
</evidence>
<dbReference type="GO" id="GO:0043138">
    <property type="term" value="F:3'-5' DNA helicase activity"/>
    <property type="evidence" value="ECO:0007669"/>
    <property type="project" value="TreeGrafter"/>
</dbReference>
<dbReference type="GO" id="GO:0000725">
    <property type="term" value="P:recombinational repair"/>
    <property type="evidence" value="ECO:0007669"/>
    <property type="project" value="TreeGrafter"/>
</dbReference>
<accession>A0A5Q2RT37</accession>
<feature type="domain" description="UvrD-like helicase ATP-binding" evidence="7">
    <location>
        <begin position="192"/>
        <end position="561"/>
    </location>
</feature>
<organism evidence="8 9">
    <name type="scientific">Actinomarinicola tropica</name>
    <dbReference type="NCBI Taxonomy" id="2789776"/>
    <lineage>
        <taxon>Bacteria</taxon>
        <taxon>Bacillati</taxon>
        <taxon>Actinomycetota</taxon>
        <taxon>Acidimicrobiia</taxon>
        <taxon>Acidimicrobiales</taxon>
        <taxon>Iamiaceae</taxon>
        <taxon>Actinomarinicola</taxon>
    </lineage>
</organism>
<sequence length="718" mass="78090">MGLRKSSMAPTHPELEAEQAYIDKAYASLEASRAAAVRLKDMVEVGKGGTEQARWEREVIHDNIAQRLQALHVGDASLVFGRIDLEDAAGGDHFYIGRVAVADAEREPLVVDWRAPVAEAFYRATPRAPLGLVRRRHFASRGRTLLGIEDELFGDAAVAAVNGDGPTITGHGALIAALETSRTGRLGDIVGTIQAEQDEIIRSELPGILVVQGGPGTGKTVVALHRAAYLLYTHRFPLEGQGVLVVGPNRLFLGYIEQVLPSLGEAGVELAVLADLVDDVRVQGSDRGLTARVKGDLRMTGVVARAVRDRERALREPLRVGFGLTRLVLTVEDSARIVAEARRRYRLHNPARRFVESQVYEALAASGPEDLQPHTVRDRLHGSLEMREALEWMWPLLTPAELLHDLFGSKALLRNAAAGRLPSDVRRRREARGRRTGEGLSDDEWRSLHRPRSTAADAVIWTTDDVPLLDEARSLLGPRRKGDPLEVRTYGHIVVDEAQDLSPMALRVLGRRSLNGSMTIVGDIAQSTGAWAHDDWDEVIEQLPVKRPPRRAELTVGYRIPAPNMAMAARVLRVAAPDLTPPRSVRQDGDPPRVAAVDEPSRLADAVVDAALQEVDAVGQGSVAVICPLAMVDAISDTFAGRGIEHGRATRHGLDAQITVVPVGLVKGLELDASVVVEPAAIVEDEAQGLRALYVALTRATKRLAVVHARPLPDFLRE</sequence>
<gene>
    <name evidence="8" type="ORF">GH723_15420</name>
</gene>
<evidence type="ECO:0000259" key="7">
    <source>
        <dbReference type="PROSITE" id="PS51198"/>
    </source>
</evidence>
<dbReference type="Gene3D" id="3.40.50.300">
    <property type="entry name" value="P-loop containing nucleotide triphosphate hydrolases"/>
    <property type="match status" value="3"/>
</dbReference>
<dbReference type="KEGG" id="atq:GH723_15420"/>
<proteinExistence type="predicted"/>
<dbReference type="GO" id="GO:0005829">
    <property type="term" value="C:cytosol"/>
    <property type="evidence" value="ECO:0007669"/>
    <property type="project" value="TreeGrafter"/>
</dbReference>
<feature type="region of interest" description="Disordered" evidence="6">
    <location>
        <begin position="424"/>
        <end position="444"/>
    </location>
</feature>
<keyword evidence="3 5" id="KW-0347">Helicase</keyword>
<evidence type="ECO:0000256" key="1">
    <source>
        <dbReference type="ARBA" id="ARBA00022741"/>
    </source>
</evidence>
<protein>
    <submittedName>
        <fullName evidence="8">AAA family ATPase</fullName>
    </submittedName>
</protein>
<evidence type="ECO:0000313" key="8">
    <source>
        <dbReference type="EMBL" id="QGG96375.1"/>
    </source>
</evidence>
<evidence type="ECO:0000313" key="9">
    <source>
        <dbReference type="Proteomes" id="UP000334019"/>
    </source>
</evidence>
<dbReference type="GO" id="GO:0003677">
    <property type="term" value="F:DNA binding"/>
    <property type="evidence" value="ECO:0007669"/>
    <property type="project" value="InterPro"/>
</dbReference>
<name>A0A5Q2RT37_9ACTN</name>
<reference evidence="8 9" key="1">
    <citation type="submission" date="2019-11" db="EMBL/GenBank/DDBJ databases">
        <authorList>
            <person name="He Y."/>
        </authorList>
    </citation>
    <scope>NUCLEOTIDE SEQUENCE [LARGE SCALE GENOMIC DNA]</scope>
    <source>
        <strain evidence="8 9">SCSIO 58843</strain>
    </source>
</reference>
<feature type="binding site" evidence="5">
    <location>
        <begin position="213"/>
        <end position="220"/>
    </location>
    <ligand>
        <name>ATP</name>
        <dbReference type="ChEBI" id="CHEBI:30616"/>
    </ligand>
</feature>
<dbReference type="GO" id="GO:0005524">
    <property type="term" value="F:ATP binding"/>
    <property type="evidence" value="ECO:0007669"/>
    <property type="project" value="UniProtKB-UniRule"/>
</dbReference>
<dbReference type="EMBL" id="CP045851">
    <property type="protein sequence ID" value="QGG96375.1"/>
    <property type="molecule type" value="Genomic_DNA"/>
</dbReference>
<dbReference type="PANTHER" id="PTHR11070">
    <property type="entry name" value="UVRD / RECB / PCRA DNA HELICASE FAMILY MEMBER"/>
    <property type="match status" value="1"/>
</dbReference>
<keyword evidence="2 5" id="KW-0378">Hydrolase</keyword>
<keyword evidence="1 5" id="KW-0547">Nucleotide-binding</keyword>
<dbReference type="PANTHER" id="PTHR11070:SF45">
    <property type="entry name" value="DNA 3'-5' HELICASE"/>
    <property type="match status" value="1"/>
</dbReference>
<dbReference type="Proteomes" id="UP000334019">
    <property type="component" value="Chromosome"/>
</dbReference>
<evidence type="ECO:0000256" key="3">
    <source>
        <dbReference type="ARBA" id="ARBA00022806"/>
    </source>
</evidence>
<dbReference type="GO" id="GO:0016787">
    <property type="term" value="F:hydrolase activity"/>
    <property type="evidence" value="ECO:0007669"/>
    <property type="project" value="UniProtKB-UniRule"/>
</dbReference>
<evidence type="ECO:0000256" key="6">
    <source>
        <dbReference type="SAM" id="MobiDB-lite"/>
    </source>
</evidence>
<evidence type="ECO:0000256" key="2">
    <source>
        <dbReference type="ARBA" id="ARBA00022801"/>
    </source>
</evidence>
<keyword evidence="4 5" id="KW-0067">ATP-binding</keyword>
<evidence type="ECO:0000256" key="4">
    <source>
        <dbReference type="ARBA" id="ARBA00022840"/>
    </source>
</evidence>
<dbReference type="InterPro" id="IPR027417">
    <property type="entry name" value="P-loop_NTPase"/>
</dbReference>
<dbReference type="PROSITE" id="PS51198">
    <property type="entry name" value="UVRD_HELICASE_ATP_BIND"/>
    <property type="match status" value="1"/>
</dbReference>
<dbReference type="InterPro" id="IPR000212">
    <property type="entry name" value="DNA_helicase_UvrD/REP"/>
</dbReference>